<dbReference type="PANTHER" id="PTHR10900:SF77">
    <property type="entry name" value="FI19380P1"/>
    <property type="match status" value="1"/>
</dbReference>
<dbReference type="Proteomes" id="UP000749293">
    <property type="component" value="Unassembled WGS sequence"/>
</dbReference>
<dbReference type="SMART" id="SM00554">
    <property type="entry name" value="FAS1"/>
    <property type="match status" value="2"/>
</dbReference>
<comment type="caution">
    <text evidence="3">The sequence shown here is derived from an EMBL/GenBank/DDBJ whole genome shotgun (WGS) entry which is preliminary data.</text>
</comment>
<dbReference type="RefSeq" id="XP_035323112.1">
    <property type="nucleotide sequence ID" value="XM_035467100.1"/>
</dbReference>
<dbReference type="InterPro" id="IPR050904">
    <property type="entry name" value="Adhesion/Biosynth-related"/>
</dbReference>
<dbReference type="GeneID" id="55971354"/>
<reference evidence="3" key="1">
    <citation type="submission" date="2020-03" db="EMBL/GenBank/DDBJ databases">
        <title>Site-based positive gene gene selection in Geosmithia morbida across the United States reveals a broad range of putative effectors and factors for local host and environmental adapation.</title>
        <authorList>
            <person name="Onufrak A."/>
            <person name="Murdoch R.W."/>
            <person name="Gazis R."/>
            <person name="Huff M."/>
            <person name="Staton M."/>
            <person name="Klingeman W."/>
            <person name="Hadziabdic D."/>
        </authorList>
    </citation>
    <scope>NUCLEOTIDE SEQUENCE</scope>
    <source>
        <strain evidence="3">1262</strain>
    </source>
</reference>
<name>A0A9P5D663_9HYPO</name>
<keyword evidence="4" id="KW-1185">Reference proteome</keyword>
<dbReference type="EMBL" id="JAANYQ010000004">
    <property type="protein sequence ID" value="KAF4124460.1"/>
    <property type="molecule type" value="Genomic_DNA"/>
</dbReference>
<dbReference type="AlphaFoldDB" id="A0A9P5D663"/>
<dbReference type="InterPro" id="IPR000782">
    <property type="entry name" value="FAS1_domain"/>
</dbReference>
<dbReference type="GO" id="GO:0016236">
    <property type="term" value="P:macroautophagy"/>
    <property type="evidence" value="ECO:0007669"/>
    <property type="project" value="TreeGrafter"/>
</dbReference>
<protein>
    <submittedName>
        <fullName evidence="3">FAS1</fullName>
    </submittedName>
</protein>
<feature type="chain" id="PRO_5040145720" evidence="1">
    <location>
        <begin position="20"/>
        <end position="402"/>
    </location>
</feature>
<dbReference type="GO" id="GO:0000329">
    <property type="term" value="C:fungal-type vacuole membrane"/>
    <property type="evidence" value="ECO:0007669"/>
    <property type="project" value="TreeGrafter"/>
</dbReference>
<organism evidence="3 4">
    <name type="scientific">Geosmithia morbida</name>
    <dbReference type="NCBI Taxonomy" id="1094350"/>
    <lineage>
        <taxon>Eukaryota</taxon>
        <taxon>Fungi</taxon>
        <taxon>Dikarya</taxon>
        <taxon>Ascomycota</taxon>
        <taxon>Pezizomycotina</taxon>
        <taxon>Sordariomycetes</taxon>
        <taxon>Hypocreomycetidae</taxon>
        <taxon>Hypocreales</taxon>
        <taxon>Bionectriaceae</taxon>
        <taxon>Geosmithia</taxon>
    </lineage>
</organism>
<keyword evidence="1" id="KW-0732">Signal</keyword>
<dbReference type="PROSITE" id="PS50213">
    <property type="entry name" value="FAS1"/>
    <property type="match status" value="2"/>
</dbReference>
<dbReference type="Gene3D" id="2.30.180.10">
    <property type="entry name" value="FAS1 domain"/>
    <property type="match status" value="2"/>
</dbReference>
<proteinExistence type="predicted"/>
<dbReference type="PANTHER" id="PTHR10900">
    <property type="entry name" value="PERIOSTIN-RELATED"/>
    <property type="match status" value="1"/>
</dbReference>
<feature type="domain" description="FAS1" evidence="2">
    <location>
        <begin position="167"/>
        <end position="306"/>
    </location>
</feature>
<feature type="signal peptide" evidence="1">
    <location>
        <begin position="1"/>
        <end position="19"/>
    </location>
</feature>
<dbReference type="InterPro" id="IPR036378">
    <property type="entry name" value="FAS1_dom_sf"/>
</dbReference>
<feature type="domain" description="FAS1" evidence="2">
    <location>
        <begin position="23"/>
        <end position="174"/>
    </location>
</feature>
<sequence length="402" mass="41821">MLVAKLLVAIAGLASVASAQEKVEDLGSTLAGIRDLSTFYNLIKKYPDVLLQLPSYGGVTIIAPSNEAFKNIPYTALNQVWDPDNKTTTVPLLQYHIVQGTVATGALEAGPSVIESTLLDDPRYTNVTSGQKVVINKSGDGTVVLTTSMGTRCTVQESDIAFTGGLIQIVDNLLVPPAQLGATSDAFKVPNFLGSLYAAGLMPGVALRRNLTVFAPVDRALDQIGGSLLDLDGDDLGRVMAYHLVHDQVIVSSDLTNGSHLPTLAGDDLSLTVRVAGNDRYVNSAQIVQPDILIANGIMHLISNVLNPDSAVLPDPQANSQPALFPISSVANPFTSDLPCTVSCPVTTTSSTRPTSTAGTTATRITTDTNTALAARVTGHLAGVAVGALGLGLGLGAEIAWL</sequence>
<evidence type="ECO:0000259" key="2">
    <source>
        <dbReference type="PROSITE" id="PS50213"/>
    </source>
</evidence>
<evidence type="ECO:0000313" key="4">
    <source>
        <dbReference type="Proteomes" id="UP000749293"/>
    </source>
</evidence>
<dbReference type="OrthoDB" id="286301at2759"/>
<dbReference type="Pfam" id="PF02469">
    <property type="entry name" value="Fasciclin"/>
    <property type="match status" value="2"/>
</dbReference>
<gene>
    <name evidence="3" type="ORF">GMORB2_5126</name>
</gene>
<dbReference type="SUPFAM" id="SSF82153">
    <property type="entry name" value="FAS1 domain"/>
    <property type="match status" value="2"/>
</dbReference>
<evidence type="ECO:0000313" key="3">
    <source>
        <dbReference type="EMBL" id="KAF4124460.1"/>
    </source>
</evidence>
<accession>A0A9P5D663</accession>
<evidence type="ECO:0000256" key="1">
    <source>
        <dbReference type="SAM" id="SignalP"/>
    </source>
</evidence>